<gene>
    <name evidence="2" type="ORF">ACFYNQ_32690</name>
</gene>
<proteinExistence type="predicted"/>
<evidence type="ECO:0008006" key="4">
    <source>
        <dbReference type="Google" id="ProtNLM"/>
    </source>
</evidence>
<evidence type="ECO:0000313" key="3">
    <source>
        <dbReference type="Proteomes" id="UP001601303"/>
    </source>
</evidence>
<keyword evidence="3" id="KW-1185">Reference proteome</keyword>
<reference evidence="2 3" key="1">
    <citation type="submission" date="2024-10" db="EMBL/GenBank/DDBJ databases">
        <title>The Natural Products Discovery Center: Release of the First 8490 Sequenced Strains for Exploring Actinobacteria Biosynthetic Diversity.</title>
        <authorList>
            <person name="Kalkreuter E."/>
            <person name="Kautsar S.A."/>
            <person name="Yang D."/>
            <person name="Bader C.D."/>
            <person name="Teijaro C.N."/>
            <person name="Fluegel L."/>
            <person name="Davis C.M."/>
            <person name="Simpson J.R."/>
            <person name="Lauterbach L."/>
            <person name="Steele A.D."/>
            <person name="Gui C."/>
            <person name="Meng S."/>
            <person name="Li G."/>
            <person name="Viehrig K."/>
            <person name="Ye F."/>
            <person name="Su P."/>
            <person name="Kiefer A.F."/>
            <person name="Nichols A."/>
            <person name="Cepeda A.J."/>
            <person name="Yan W."/>
            <person name="Fan B."/>
            <person name="Jiang Y."/>
            <person name="Adhikari A."/>
            <person name="Zheng C.-J."/>
            <person name="Schuster L."/>
            <person name="Cowan T.M."/>
            <person name="Smanski M.J."/>
            <person name="Chevrette M.G."/>
            <person name="De Carvalho L.P.S."/>
            <person name="Shen B."/>
        </authorList>
    </citation>
    <scope>NUCLEOTIDE SEQUENCE [LARGE SCALE GENOMIC DNA]</scope>
    <source>
        <strain evidence="2 3">NPDC006488</strain>
    </source>
</reference>
<dbReference type="Proteomes" id="UP001601303">
    <property type="component" value="Unassembled WGS sequence"/>
</dbReference>
<organism evidence="2 3">
    <name type="scientific">Streptomyces hokutonensis</name>
    <dbReference type="NCBI Taxonomy" id="1306990"/>
    <lineage>
        <taxon>Bacteria</taxon>
        <taxon>Bacillati</taxon>
        <taxon>Actinomycetota</taxon>
        <taxon>Actinomycetes</taxon>
        <taxon>Kitasatosporales</taxon>
        <taxon>Streptomycetaceae</taxon>
        <taxon>Streptomyces</taxon>
    </lineage>
</organism>
<dbReference type="EMBL" id="JBIAHM010000013">
    <property type="protein sequence ID" value="MFE9603310.1"/>
    <property type="molecule type" value="Genomic_DNA"/>
</dbReference>
<evidence type="ECO:0000256" key="1">
    <source>
        <dbReference type="SAM" id="MobiDB-lite"/>
    </source>
</evidence>
<sequence>MIDVTNDMRSSSSPAGRTPRRTTPLKDIDPYTAATVHNAGRVTDRPGHGTRRPITFNSAT</sequence>
<comment type="caution">
    <text evidence="2">The sequence shown here is derived from an EMBL/GenBank/DDBJ whole genome shotgun (WGS) entry which is preliminary data.</text>
</comment>
<feature type="region of interest" description="Disordered" evidence="1">
    <location>
        <begin position="1"/>
        <end position="60"/>
    </location>
</feature>
<dbReference type="RefSeq" id="WP_388111839.1">
    <property type="nucleotide sequence ID" value="NZ_JBIAHM010000013.1"/>
</dbReference>
<accession>A0ABW6MB01</accession>
<protein>
    <recommendedName>
        <fullName evidence="4">FXSXX-COOH protein</fullName>
    </recommendedName>
</protein>
<evidence type="ECO:0000313" key="2">
    <source>
        <dbReference type="EMBL" id="MFE9603310.1"/>
    </source>
</evidence>
<name>A0ABW6MB01_9ACTN</name>